<evidence type="ECO:0000259" key="6">
    <source>
        <dbReference type="PROSITE" id="PS50885"/>
    </source>
</evidence>
<dbReference type="Gene3D" id="6.10.340.10">
    <property type="match status" value="1"/>
</dbReference>
<reference evidence="7 8" key="1">
    <citation type="submission" date="2020-01" db="EMBL/GenBank/DDBJ databases">
        <title>Genomes assembled from Gulf of Kutch pelagic sediment metagenomes.</title>
        <authorList>
            <person name="Chandrashekar M."/>
            <person name="Mahajan M.S."/>
            <person name="Dave K.J."/>
            <person name="Vatsa P."/>
            <person name="Nathani N.M."/>
        </authorList>
    </citation>
    <scope>NUCLEOTIDE SEQUENCE [LARGE SCALE GENOMIC DNA]</scope>
    <source>
        <strain evidence="7">KS3-K002</strain>
    </source>
</reference>
<comment type="similarity">
    <text evidence="2">Belongs to the methyl-accepting chemotaxis (MCP) protein family.</text>
</comment>
<dbReference type="Proteomes" id="UP000702544">
    <property type="component" value="Unassembled WGS sequence"/>
</dbReference>
<evidence type="ECO:0000313" key="7">
    <source>
        <dbReference type="EMBL" id="NIR74067.1"/>
    </source>
</evidence>
<evidence type="ECO:0000256" key="2">
    <source>
        <dbReference type="ARBA" id="ARBA00029447"/>
    </source>
</evidence>
<dbReference type="CDD" id="cd06225">
    <property type="entry name" value="HAMP"/>
    <property type="match status" value="1"/>
</dbReference>
<dbReference type="GO" id="GO:0007165">
    <property type="term" value="P:signal transduction"/>
    <property type="evidence" value="ECO:0007669"/>
    <property type="project" value="UniProtKB-KW"/>
</dbReference>
<dbReference type="Gene3D" id="1.10.287.950">
    <property type="entry name" value="Methyl-accepting chemotaxis protein"/>
    <property type="match status" value="1"/>
</dbReference>
<dbReference type="EMBL" id="JAACAK010000022">
    <property type="protein sequence ID" value="NIR74067.1"/>
    <property type="molecule type" value="Genomic_DNA"/>
</dbReference>
<proteinExistence type="inferred from homology"/>
<keyword evidence="4" id="KW-0472">Membrane</keyword>
<dbReference type="PANTHER" id="PTHR32089">
    <property type="entry name" value="METHYL-ACCEPTING CHEMOTAXIS PROTEIN MCPB"/>
    <property type="match status" value="1"/>
</dbReference>
<protein>
    <submittedName>
        <fullName evidence="7">Methyl-accepting chemotaxis protein</fullName>
    </submittedName>
</protein>
<evidence type="ECO:0000256" key="3">
    <source>
        <dbReference type="PROSITE-ProRule" id="PRU00284"/>
    </source>
</evidence>
<feature type="transmembrane region" description="Helical" evidence="4">
    <location>
        <begin position="6"/>
        <end position="27"/>
    </location>
</feature>
<feature type="domain" description="HAMP" evidence="6">
    <location>
        <begin position="204"/>
        <end position="257"/>
    </location>
</feature>
<dbReference type="SUPFAM" id="SSF58104">
    <property type="entry name" value="Methyl-accepting chemotaxis protein (MCP) signaling domain"/>
    <property type="match status" value="1"/>
</dbReference>
<dbReference type="PANTHER" id="PTHR32089:SF112">
    <property type="entry name" value="LYSOZYME-LIKE PROTEIN-RELATED"/>
    <property type="match status" value="1"/>
</dbReference>
<dbReference type="PROSITE" id="PS50885">
    <property type="entry name" value="HAMP"/>
    <property type="match status" value="1"/>
</dbReference>
<organism evidence="7 8">
    <name type="scientific">Candidatus Kutchimonas denitrificans</name>
    <dbReference type="NCBI Taxonomy" id="3056748"/>
    <lineage>
        <taxon>Bacteria</taxon>
        <taxon>Pseudomonadati</taxon>
        <taxon>Gemmatimonadota</taxon>
        <taxon>Gemmatimonadia</taxon>
        <taxon>Candidatus Palauibacterales</taxon>
        <taxon>Candidatus Palauibacteraceae</taxon>
        <taxon>Candidatus Kutchimonas</taxon>
    </lineage>
</organism>
<dbReference type="Pfam" id="PF00672">
    <property type="entry name" value="HAMP"/>
    <property type="match status" value="1"/>
</dbReference>
<dbReference type="AlphaFoldDB" id="A0AAE4Z7D7"/>
<feature type="transmembrane region" description="Helical" evidence="4">
    <location>
        <begin position="182"/>
        <end position="203"/>
    </location>
</feature>
<evidence type="ECO:0000256" key="1">
    <source>
        <dbReference type="ARBA" id="ARBA00023224"/>
    </source>
</evidence>
<feature type="domain" description="Methyl-accepting transducer" evidence="5">
    <location>
        <begin position="276"/>
        <end position="547"/>
    </location>
</feature>
<dbReference type="SMART" id="SM00283">
    <property type="entry name" value="MA"/>
    <property type="match status" value="1"/>
</dbReference>
<dbReference type="InterPro" id="IPR003660">
    <property type="entry name" value="HAMP_dom"/>
</dbReference>
<evidence type="ECO:0000256" key="4">
    <source>
        <dbReference type="SAM" id="Phobius"/>
    </source>
</evidence>
<sequence>MHTIKARQAIAFSILLLGLLVGGLLGFRSLRWLSEEFQLEMGELERVAEIGNALQRDVLDLIFSAEGYLASGDRQARQRFDELAGRIQEEANRYRELERLSAEDARLVEGLTASLTQLEVDYARAHALYDLGRREEARRLADAVQPTAREAARLISELGARRSEVIAESTAALQGRASQRALYVLFITFLAVALGAVLAVAVVRSIDRPLAQLVYAARELGTGRLRTLISNGNMPSEFSELGQAFNTMATNLRSLAAQVASTATQVSSSAADFSAISDQVAASTNEVATAMTEISDGAERQAHALNETAAAVLELREGTSRLETEASENRELSHSISREAAQSQESVRQALQLLLTLREVVHRTGEEVEGLESASEKISGFVRRITQIAEQTHLLSLNAAIEAAHAGHEGRGFGVVAEEVRKLASEADGAAQDVEEVVAQLRDWISGTVAKMREGEQQVLHVETVARGAEGALDTIAGGLGRVTEATDHAVLTANRSRTLLEQVAGHVESVTTTATSHASRSQDVSAAIQQQTATTEEISASVAELVAAAEQLRRLVGEWEV</sequence>
<dbReference type="GO" id="GO:0016020">
    <property type="term" value="C:membrane"/>
    <property type="evidence" value="ECO:0007669"/>
    <property type="project" value="InterPro"/>
</dbReference>
<dbReference type="InterPro" id="IPR004089">
    <property type="entry name" value="MCPsignal_dom"/>
</dbReference>
<keyword evidence="4" id="KW-1133">Transmembrane helix</keyword>
<dbReference type="SMART" id="SM00304">
    <property type="entry name" value="HAMP"/>
    <property type="match status" value="1"/>
</dbReference>
<evidence type="ECO:0000313" key="8">
    <source>
        <dbReference type="Proteomes" id="UP000702544"/>
    </source>
</evidence>
<keyword evidence="4" id="KW-0812">Transmembrane</keyword>
<comment type="caution">
    <text evidence="7">The sequence shown here is derived from an EMBL/GenBank/DDBJ whole genome shotgun (WGS) entry which is preliminary data.</text>
</comment>
<dbReference type="PROSITE" id="PS50111">
    <property type="entry name" value="CHEMOTAXIS_TRANSDUC_2"/>
    <property type="match status" value="1"/>
</dbReference>
<accession>A0AAE4Z7D7</accession>
<dbReference type="Pfam" id="PF00015">
    <property type="entry name" value="MCPsignal"/>
    <property type="match status" value="1"/>
</dbReference>
<gene>
    <name evidence="7" type="ORF">GWO12_02995</name>
</gene>
<name>A0AAE4Z7D7_9BACT</name>
<evidence type="ECO:0000259" key="5">
    <source>
        <dbReference type="PROSITE" id="PS50111"/>
    </source>
</evidence>
<keyword evidence="1 3" id="KW-0807">Transducer</keyword>